<keyword evidence="1" id="KW-0560">Oxidoreductase</keyword>
<dbReference type="Proteomes" id="UP000430508">
    <property type="component" value="Chromosome"/>
</dbReference>
<evidence type="ECO:0000313" key="4">
    <source>
        <dbReference type="Proteomes" id="UP000430508"/>
    </source>
</evidence>
<dbReference type="InterPro" id="IPR019752">
    <property type="entry name" value="Pyrv/ketoisovalerate_OxRed_cat"/>
</dbReference>
<dbReference type="Gene3D" id="3.40.920.10">
    <property type="entry name" value="Pyruvate-ferredoxin oxidoreductase, PFOR, domain III"/>
    <property type="match status" value="1"/>
</dbReference>
<gene>
    <name evidence="3" type="ORF">GQ588_07950</name>
</gene>
<feature type="domain" description="Pyruvate/ketoisovalerate oxidoreductase catalytic" evidence="2">
    <location>
        <begin position="9"/>
        <end position="189"/>
    </location>
</feature>
<name>A0A857DK89_9FIRM</name>
<evidence type="ECO:0000259" key="2">
    <source>
        <dbReference type="Pfam" id="PF01558"/>
    </source>
</evidence>
<organism evidence="3 4">
    <name type="scientific">Dehalobacter restrictus</name>
    <dbReference type="NCBI Taxonomy" id="55583"/>
    <lineage>
        <taxon>Bacteria</taxon>
        <taxon>Bacillati</taxon>
        <taxon>Bacillota</taxon>
        <taxon>Clostridia</taxon>
        <taxon>Eubacteriales</taxon>
        <taxon>Desulfitobacteriaceae</taxon>
        <taxon>Dehalobacter</taxon>
    </lineage>
</organism>
<dbReference type="EMBL" id="CP046996">
    <property type="protein sequence ID" value="QHA00566.1"/>
    <property type="molecule type" value="Genomic_DNA"/>
</dbReference>
<accession>A0A857DK89</accession>
<dbReference type="PANTHER" id="PTHR43854:SF1">
    <property type="entry name" value="INDOLEPYRUVATE OXIDOREDUCTASE SUBUNIT IORB"/>
    <property type="match status" value="1"/>
</dbReference>
<dbReference type="AlphaFoldDB" id="A0A857DK89"/>
<evidence type="ECO:0000256" key="1">
    <source>
        <dbReference type="ARBA" id="ARBA00023002"/>
    </source>
</evidence>
<dbReference type="InterPro" id="IPR002869">
    <property type="entry name" value="Pyrv_flavodox_OxRed_cen"/>
</dbReference>
<evidence type="ECO:0000313" key="3">
    <source>
        <dbReference type="EMBL" id="QHA00566.1"/>
    </source>
</evidence>
<protein>
    <submittedName>
        <fullName evidence="3">Pyruvate ferredoxin oxidoreductase</fullName>
    </submittedName>
</protein>
<sequence length="198" mass="20506">MNIILAGVGGQGIVLASKVIAQSAMQKGLKVRTAETIGMAQRGGCVVSHVRIGENIHAPLVALKTADLVLGFEPAEAVRALPFLKPQGTVIVSQKAIKPVTASLSAEGYEGKTMLDYLQNSVSRFYIVDSDAVCSVCGSPKVLNTALLGAAAGSGVLGFTLTDMETALESVLPAKLLDMNIQALRAGAQNIEEGNICV</sequence>
<dbReference type="InterPro" id="IPR052198">
    <property type="entry name" value="IorB_Oxidoreductase"/>
</dbReference>
<dbReference type="Pfam" id="PF01558">
    <property type="entry name" value="POR"/>
    <property type="match status" value="1"/>
</dbReference>
<keyword evidence="3" id="KW-0670">Pyruvate</keyword>
<dbReference type="SUPFAM" id="SSF53323">
    <property type="entry name" value="Pyruvate-ferredoxin oxidoreductase, PFOR, domain III"/>
    <property type="match status" value="1"/>
</dbReference>
<dbReference type="RefSeq" id="WP_019225417.1">
    <property type="nucleotide sequence ID" value="NZ_CP046996.1"/>
</dbReference>
<dbReference type="PANTHER" id="PTHR43854">
    <property type="entry name" value="INDOLEPYRUVATE OXIDOREDUCTASE SUBUNIT IORB"/>
    <property type="match status" value="1"/>
</dbReference>
<dbReference type="GO" id="GO:0016903">
    <property type="term" value="F:oxidoreductase activity, acting on the aldehyde or oxo group of donors"/>
    <property type="evidence" value="ECO:0007669"/>
    <property type="project" value="InterPro"/>
</dbReference>
<reference evidence="3 4" key="1">
    <citation type="submission" date="2019-12" db="EMBL/GenBank/DDBJ databases">
        <title>Sequence classification of anaerobic respiratory reductive dehalogenases: First we see many, then we see few.</title>
        <authorList>
            <person name="Molenda O."/>
            <person name="Puentes Jacome L.A."/>
            <person name="Cao X."/>
            <person name="Nesbo C.L."/>
            <person name="Tang S."/>
            <person name="Morson N."/>
            <person name="Patron J."/>
            <person name="Lomheim L."/>
            <person name="Wishart D.S."/>
            <person name="Edwards E.A."/>
        </authorList>
    </citation>
    <scope>NUCLEOTIDE SEQUENCE [LARGE SCALE GENOMIC DNA]</scope>
    <source>
        <strain evidence="3 4">12DCA</strain>
    </source>
</reference>
<proteinExistence type="predicted"/>